<dbReference type="InterPro" id="IPR049238">
    <property type="entry name" value="DUF6873"/>
</dbReference>
<accession>A0A1I2J3A5</accession>
<dbReference type="AlphaFoldDB" id="A0A1I2J3A5"/>
<dbReference type="OrthoDB" id="1753686at2"/>
<gene>
    <name evidence="2" type="ORF">SAMN04487885_10177</name>
</gene>
<protein>
    <recommendedName>
        <fullName evidence="1">DUF6873 domain-containing protein</fullName>
    </recommendedName>
</protein>
<dbReference type="EMBL" id="FOOE01000001">
    <property type="protein sequence ID" value="SFF49155.1"/>
    <property type="molecule type" value="Genomic_DNA"/>
</dbReference>
<sequence length="233" mass="26436">MTISFVDSRIELEELNELKKRKIHLIYCPKAKNLYEAISCHPDIHLHIIDKNTIIVHRDFPENLICDLKNLNINVFRSSEYLQKNYPYDIILNALNLNDYFIHKLNCTDKNLLNLVKSKKLINTNQGYTKCSAAIVSDNAIITSDISIKNALSSTNIDVLLLPPGDILLPGLDYGFIGGTCGLIDKSTLAFFGDLSYYKYGKEVLSFLKKHNVNPLYLRKGPLIDRGSILSIF</sequence>
<organism evidence="2 3">
    <name type="scientific">Clostridium cadaveris</name>
    <dbReference type="NCBI Taxonomy" id="1529"/>
    <lineage>
        <taxon>Bacteria</taxon>
        <taxon>Bacillati</taxon>
        <taxon>Bacillota</taxon>
        <taxon>Clostridia</taxon>
        <taxon>Eubacteriales</taxon>
        <taxon>Clostridiaceae</taxon>
        <taxon>Clostridium</taxon>
    </lineage>
</organism>
<evidence type="ECO:0000313" key="3">
    <source>
        <dbReference type="Proteomes" id="UP000182135"/>
    </source>
</evidence>
<reference evidence="2 3" key="1">
    <citation type="submission" date="2016-10" db="EMBL/GenBank/DDBJ databases">
        <authorList>
            <person name="de Groot N.N."/>
        </authorList>
    </citation>
    <scope>NUCLEOTIDE SEQUENCE [LARGE SCALE GENOMIC DNA]</scope>
    <source>
        <strain evidence="2 3">NLAE-zl-G419</strain>
    </source>
</reference>
<dbReference type="RefSeq" id="WP_027638292.1">
    <property type="nucleotide sequence ID" value="NZ_BAAACD010000029.1"/>
</dbReference>
<feature type="domain" description="DUF6873" evidence="1">
    <location>
        <begin position="5"/>
        <end position="230"/>
    </location>
</feature>
<proteinExistence type="predicted"/>
<name>A0A1I2J3A5_9CLOT</name>
<keyword evidence="3" id="KW-1185">Reference proteome</keyword>
<dbReference type="Pfam" id="PF21778">
    <property type="entry name" value="DUF6873"/>
    <property type="match status" value="1"/>
</dbReference>
<dbReference type="STRING" id="1529.SAMN04487885_10177"/>
<evidence type="ECO:0000313" key="2">
    <source>
        <dbReference type="EMBL" id="SFF49155.1"/>
    </source>
</evidence>
<dbReference type="Proteomes" id="UP000182135">
    <property type="component" value="Unassembled WGS sequence"/>
</dbReference>
<dbReference type="eggNOG" id="ENOG502ZBQJ">
    <property type="taxonomic scope" value="Bacteria"/>
</dbReference>
<evidence type="ECO:0000259" key="1">
    <source>
        <dbReference type="Pfam" id="PF21778"/>
    </source>
</evidence>